<evidence type="ECO:0000313" key="3">
    <source>
        <dbReference type="Proteomes" id="UP000003947"/>
    </source>
</evidence>
<accession>I4YQX0</accession>
<sequence length="138" mass="15525" precursor="true">MKWNLLLPATLASCFLSSLVAAEPGPHAVINISQALLRAYKDSDVVAFRQLLAPSVRERYPIEVLHQVLARCRALTFEIDRISLPSWGNRHVGYFGVYAELATFEMLLEIDGDEKVVHWAITDNITSRDQSCMIGHML</sequence>
<reference evidence="2 3" key="1">
    <citation type="submission" date="2012-02" db="EMBL/GenBank/DDBJ databases">
        <title>Improved High-Quality Draft sequence of Microvirga sp. WSM3557.</title>
        <authorList>
            <consortium name="US DOE Joint Genome Institute"/>
            <person name="Lucas S."/>
            <person name="Han J."/>
            <person name="Lapidus A."/>
            <person name="Cheng J.-F."/>
            <person name="Goodwin L."/>
            <person name="Pitluck S."/>
            <person name="Peters L."/>
            <person name="Zhang X."/>
            <person name="Detter J.C."/>
            <person name="Han C."/>
            <person name="Tapia R."/>
            <person name="Land M."/>
            <person name="Hauser L."/>
            <person name="Kyrpides N."/>
            <person name="Ivanova N."/>
            <person name="Pagani I."/>
            <person name="Brau L."/>
            <person name="Yates R."/>
            <person name="O'Hara G."/>
            <person name="Rui T."/>
            <person name="Howieson J."/>
            <person name="Reeve W."/>
            <person name="Woyke T."/>
        </authorList>
    </citation>
    <scope>NUCLEOTIDE SEQUENCE [LARGE SCALE GENOMIC DNA]</scope>
    <source>
        <strain evidence="2 3">WSM3557</strain>
    </source>
</reference>
<evidence type="ECO:0000256" key="1">
    <source>
        <dbReference type="SAM" id="SignalP"/>
    </source>
</evidence>
<name>I4YQX0_9HYPH</name>
<dbReference type="PATRIC" id="fig|864069.3.peg.3147"/>
<dbReference type="RefSeq" id="WP_009762413.1">
    <property type="nucleotide sequence ID" value="NZ_CP141049.1"/>
</dbReference>
<evidence type="ECO:0000313" key="2">
    <source>
        <dbReference type="EMBL" id="EIM26362.1"/>
    </source>
</evidence>
<protein>
    <submittedName>
        <fullName evidence="2">Uncharacterized protein</fullName>
    </submittedName>
</protein>
<keyword evidence="1" id="KW-0732">Signal</keyword>
<dbReference type="STRING" id="864069.MicloDRAFT_00029110"/>
<organism evidence="2 3">
    <name type="scientific">Microvirga lotononidis</name>
    <dbReference type="NCBI Taxonomy" id="864069"/>
    <lineage>
        <taxon>Bacteria</taxon>
        <taxon>Pseudomonadati</taxon>
        <taxon>Pseudomonadota</taxon>
        <taxon>Alphaproteobacteria</taxon>
        <taxon>Hyphomicrobiales</taxon>
        <taxon>Methylobacteriaceae</taxon>
        <taxon>Microvirga</taxon>
    </lineage>
</organism>
<dbReference type="Proteomes" id="UP000003947">
    <property type="component" value="Unassembled WGS sequence"/>
</dbReference>
<dbReference type="EMBL" id="JH660645">
    <property type="protein sequence ID" value="EIM26362.1"/>
    <property type="molecule type" value="Genomic_DNA"/>
</dbReference>
<proteinExistence type="predicted"/>
<dbReference type="OrthoDB" id="8018056at2"/>
<feature type="signal peptide" evidence="1">
    <location>
        <begin position="1"/>
        <end position="22"/>
    </location>
</feature>
<dbReference type="AlphaFoldDB" id="I4YQX0"/>
<keyword evidence="3" id="KW-1185">Reference proteome</keyword>
<gene>
    <name evidence="2" type="ORF">MicloDRAFT_00029110</name>
</gene>
<feature type="chain" id="PRO_5003698443" evidence="1">
    <location>
        <begin position="23"/>
        <end position="138"/>
    </location>
</feature>
<dbReference type="HOGENOM" id="CLU_1852922_0_0_5"/>